<organism evidence="7 8">
    <name type="scientific">Chloroflexus aggregans</name>
    <dbReference type="NCBI Taxonomy" id="152260"/>
    <lineage>
        <taxon>Bacteria</taxon>
        <taxon>Bacillati</taxon>
        <taxon>Chloroflexota</taxon>
        <taxon>Chloroflexia</taxon>
        <taxon>Chloroflexales</taxon>
        <taxon>Chloroflexineae</taxon>
        <taxon>Chloroflexaceae</taxon>
        <taxon>Chloroflexus</taxon>
    </lineage>
</organism>
<evidence type="ECO:0000256" key="2">
    <source>
        <dbReference type="ARBA" id="ARBA00012438"/>
    </source>
</evidence>
<dbReference type="EMBL" id="PNIQ01000616">
    <property type="protein sequence ID" value="PMP80261.1"/>
    <property type="molecule type" value="Genomic_DNA"/>
</dbReference>
<evidence type="ECO:0000313" key="8">
    <source>
        <dbReference type="Proteomes" id="UP000243376"/>
    </source>
</evidence>
<comment type="catalytic activity">
    <reaction evidence="1">
        <text>ATP + protein L-histidine = ADP + protein N-phospho-L-histidine.</text>
        <dbReference type="EC" id="2.7.13.3"/>
    </reaction>
</comment>
<comment type="caution">
    <text evidence="7">The sequence shown here is derived from an EMBL/GenBank/DDBJ whole genome shotgun (WGS) entry which is preliminary data.</text>
</comment>
<dbReference type="PRINTS" id="PR00344">
    <property type="entry name" value="BCTRLSENSOR"/>
</dbReference>
<dbReference type="CDD" id="cd16917">
    <property type="entry name" value="HATPase_UhpB-NarQ-NarX-like"/>
    <property type="match status" value="1"/>
</dbReference>
<evidence type="ECO:0000256" key="5">
    <source>
        <dbReference type="ARBA" id="ARBA00023012"/>
    </source>
</evidence>
<dbReference type="Pfam" id="PF02518">
    <property type="entry name" value="HATPase_c"/>
    <property type="match status" value="1"/>
</dbReference>
<evidence type="ECO:0000256" key="1">
    <source>
        <dbReference type="ARBA" id="ARBA00000085"/>
    </source>
</evidence>
<keyword evidence="3" id="KW-0808">Transferase</keyword>
<sequence length="170" mass="18723">VPVLLERLHETATAALAEMRALIFQLRPPALRDQGLVAAIQQHAQHLAHREGLRIELNVIGDERHVRGIEQPLFRIVQEALNNIVKHAAARNVRIQLELTADQARLCIADDGQGFDPHAYPSGEGRHLGLLGMRERAAELGGSFTVRSQPGSGTEIEVIVPLRERHTAGE</sequence>
<reference evidence="7 8" key="1">
    <citation type="submission" date="2018-01" db="EMBL/GenBank/DDBJ databases">
        <title>Metagenomic assembled genomes from two thermal pools in the Uzon Caldera, Kamchatka, Russia.</title>
        <authorList>
            <person name="Wilkins L."/>
            <person name="Ettinger C."/>
        </authorList>
    </citation>
    <scope>NUCLEOTIDE SEQUENCE [LARGE SCALE GENOMIC DNA]</scope>
    <source>
        <strain evidence="7">ZAV-02</strain>
    </source>
</reference>
<feature type="domain" description="Histidine kinase" evidence="6">
    <location>
        <begin position="1"/>
        <end position="164"/>
    </location>
</feature>
<dbReference type="PROSITE" id="PS50109">
    <property type="entry name" value="HIS_KIN"/>
    <property type="match status" value="1"/>
</dbReference>
<keyword evidence="5" id="KW-0902">Two-component regulatory system</keyword>
<dbReference type="SMART" id="SM00387">
    <property type="entry name" value="HATPase_c"/>
    <property type="match status" value="1"/>
</dbReference>
<dbReference type="InterPro" id="IPR003594">
    <property type="entry name" value="HATPase_dom"/>
</dbReference>
<evidence type="ECO:0000256" key="4">
    <source>
        <dbReference type="ARBA" id="ARBA00022777"/>
    </source>
</evidence>
<dbReference type="EC" id="2.7.13.3" evidence="2"/>
<dbReference type="InterPro" id="IPR050482">
    <property type="entry name" value="Sensor_HK_TwoCompSys"/>
</dbReference>
<dbReference type="Proteomes" id="UP000243376">
    <property type="component" value="Unassembled WGS sequence"/>
</dbReference>
<keyword evidence="4 7" id="KW-0418">Kinase</keyword>
<dbReference type="SUPFAM" id="SSF55874">
    <property type="entry name" value="ATPase domain of HSP90 chaperone/DNA topoisomerase II/histidine kinase"/>
    <property type="match status" value="1"/>
</dbReference>
<protein>
    <recommendedName>
        <fullName evidence="2">histidine kinase</fullName>
        <ecNumber evidence="2">2.7.13.3</ecNumber>
    </recommendedName>
</protein>
<name>A0A2J6X3P6_9CHLR</name>
<dbReference type="Gene3D" id="3.30.565.10">
    <property type="entry name" value="Histidine kinase-like ATPase, C-terminal domain"/>
    <property type="match status" value="1"/>
</dbReference>
<dbReference type="GO" id="GO:0004673">
    <property type="term" value="F:protein histidine kinase activity"/>
    <property type="evidence" value="ECO:0007669"/>
    <property type="project" value="UniProtKB-EC"/>
</dbReference>
<dbReference type="InterPro" id="IPR005467">
    <property type="entry name" value="His_kinase_dom"/>
</dbReference>
<feature type="non-terminal residue" evidence="7">
    <location>
        <position position="1"/>
    </location>
</feature>
<gene>
    <name evidence="7" type="ORF">C0184_09330</name>
</gene>
<dbReference type="AlphaFoldDB" id="A0A2J6X3P6"/>
<evidence type="ECO:0000313" key="7">
    <source>
        <dbReference type="EMBL" id="PMP80261.1"/>
    </source>
</evidence>
<proteinExistence type="predicted"/>
<dbReference type="GO" id="GO:0000160">
    <property type="term" value="P:phosphorelay signal transduction system"/>
    <property type="evidence" value="ECO:0007669"/>
    <property type="project" value="UniProtKB-KW"/>
</dbReference>
<dbReference type="PANTHER" id="PTHR24421">
    <property type="entry name" value="NITRATE/NITRITE SENSOR PROTEIN NARX-RELATED"/>
    <property type="match status" value="1"/>
</dbReference>
<evidence type="ECO:0000259" key="6">
    <source>
        <dbReference type="PROSITE" id="PS50109"/>
    </source>
</evidence>
<dbReference type="InterPro" id="IPR036890">
    <property type="entry name" value="HATPase_C_sf"/>
</dbReference>
<dbReference type="InterPro" id="IPR004358">
    <property type="entry name" value="Sig_transdc_His_kin-like_C"/>
</dbReference>
<accession>A0A2J6X3P6</accession>
<evidence type="ECO:0000256" key="3">
    <source>
        <dbReference type="ARBA" id="ARBA00022679"/>
    </source>
</evidence>